<protein>
    <submittedName>
        <fullName evidence="2">Uncharacterized protein</fullName>
    </submittedName>
</protein>
<feature type="compositionally biased region" description="Basic and acidic residues" evidence="1">
    <location>
        <begin position="59"/>
        <end position="72"/>
    </location>
</feature>
<feature type="compositionally biased region" description="Polar residues" evidence="1">
    <location>
        <begin position="11"/>
        <end position="22"/>
    </location>
</feature>
<evidence type="ECO:0000313" key="3">
    <source>
        <dbReference type="Proteomes" id="UP000594454"/>
    </source>
</evidence>
<feature type="compositionally biased region" description="Basic residues" evidence="1">
    <location>
        <begin position="297"/>
        <end position="311"/>
    </location>
</feature>
<reference evidence="2 3" key="1">
    <citation type="submission" date="2020-11" db="EMBL/GenBank/DDBJ databases">
        <authorList>
            <person name="Wallbank WR R."/>
            <person name="Pardo Diaz C."/>
            <person name="Kozak K."/>
            <person name="Martin S."/>
            <person name="Jiggins C."/>
            <person name="Moest M."/>
            <person name="Warren A I."/>
            <person name="Generalovic N T."/>
            <person name="Byers J.R.P. K."/>
            <person name="Montejo-Kovacevich G."/>
            <person name="Yen C E."/>
        </authorList>
    </citation>
    <scope>NUCLEOTIDE SEQUENCE [LARGE SCALE GENOMIC DNA]</scope>
</reference>
<dbReference type="InParanoid" id="A0A7R8UIC9"/>
<feature type="compositionally biased region" description="Basic residues" evidence="1">
    <location>
        <begin position="30"/>
        <end position="40"/>
    </location>
</feature>
<name>A0A7R8UIC9_HERIL</name>
<sequence>MVIGSAGRFSNADTTRTTNSQYDETENGRKSTRKAGRHGNNKAPLREIPRNSDANNGRNVEHKGLHLNRSDEMPNQTDGNSGTSSGKGAIPRPRRSGRRDDRDRRRSGPVSRYSGHCNRVDFDYTCDNNETNDVREIADRRNSNSSQGEVVDLRNRLNTVRGSHEDRTQHGRFSLPANFEGKRNNKSNGNKRTETDVRNGSPCNDKAERNKDTPPRKNRLSCRLQHAGAPDSSPPPRIYVGAWLDGIENNEVQSGGVPREISPASSKSSGRVEGAQSNKPQLSGKSAPSESSTSSNRRARRRNRGRSRRNGNRASKNVSPTSPRIEHDMVRPNGQTRRKSSPTHYYATQSGNLRCSEEKHFENQRTIRPHADNSANFVVRLEVGQNKNVKVGGNGCDHTGVSACLESIRNCKIESDDDSTPVNYDSSPRPCKRSSRQGTAKNLKKQSVVHLDNGSDHEVMVPNRVVEDSEQIDGVNNNWAIIDDPDNIADRQPQRKEEPNHGEGLLNREIDSAQRRGARKSISRLQKRLQFTKHVQSNIEGSSTDVNAAAKQRGWHHWY</sequence>
<dbReference type="AlphaFoldDB" id="A0A7R8UIC9"/>
<evidence type="ECO:0000313" key="2">
    <source>
        <dbReference type="EMBL" id="CAD7081188.1"/>
    </source>
</evidence>
<accession>A0A7R8UIC9</accession>
<dbReference type="EMBL" id="LR899010">
    <property type="protein sequence ID" value="CAD7081188.1"/>
    <property type="molecule type" value="Genomic_DNA"/>
</dbReference>
<feature type="compositionally biased region" description="Basic and acidic residues" evidence="1">
    <location>
        <begin position="205"/>
        <end position="215"/>
    </location>
</feature>
<keyword evidence="3" id="KW-1185">Reference proteome</keyword>
<feature type="region of interest" description="Disordered" evidence="1">
    <location>
        <begin position="1"/>
        <end position="127"/>
    </location>
</feature>
<feature type="region of interest" description="Disordered" evidence="1">
    <location>
        <begin position="251"/>
        <end position="347"/>
    </location>
</feature>
<feature type="compositionally biased region" description="Polar residues" evidence="1">
    <location>
        <begin position="73"/>
        <end position="86"/>
    </location>
</feature>
<organism evidence="2 3">
    <name type="scientific">Hermetia illucens</name>
    <name type="common">Black soldier fly</name>
    <dbReference type="NCBI Taxonomy" id="343691"/>
    <lineage>
        <taxon>Eukaryota</taxon>
        <taxon>Metazoa</taxon>
        <taxon>Ecdysozoa</taxon>
        <taxon>Arthropoda</taxon>
        <taxon>Hexapoda</taxon>
        <taxon>Insecta</taxon>
        <taxon>Pterygota</taxon>
        <taxon>Neoptera</taxon>
        <taxon>Endopterygota</taxon>
        <taxon>Diptera</taxon>
        <taxon>Brachycera</taxon>
        <taxon>Stratiomyomorpha</taxon>
        <taxon>Stratiomyidae</taxon>
        <taxon>Hermetiinae</taxon>
        <taxon>Hermetia</taxon>
    </lineage>
</organism>
<evidence type="ECO:0000256" key="1">
    <source>
        <dbReference type="SAM" id="MobiDB-lite"/>
    </source>
</evidence>
<proteinExistence type="predicted"/>
<feature type="region of interest" description="Disordered" evidence="1">
    <location>
        <begin position="483"/>
        <end position="522"/>
    </location>
</feature>
<feature type="compositionally biased region" description="Basic and acidic residues" evidence="1">
    <location>
        <begin position="488"/>
        <end position="514"/>
    </location>
</feature>
<feature type="region of interest" description="Disordered" evidence="1">
    <location>
        <begin position="415"/>
        <end position="447"/>
    </location>
</feature>
<feature type="compositionally biased region" description="Low complexity" evidence="1">
    <location>
        <begin position="283"/>
        <end position="296"/>
    </location>
</feature>
<dbReference type="Proteomes" id="UP000594454">
    <property type="component" value="Chromosome 2"/>
</dbReference>
<feature type="compositionally biased region" description="Polar residues" evidence="1">
    <location>
        <begin position="263"/>
        <end position="281"/>
    </location>
</feature>
<gene>
    <name evidence="2" type="ORF">HERILL_LOCUS4309</name>
</gene>
<feature type="region of interest" description="Disordered" evidence="1">
    <location>
        <begin position="159"/>
        <end position="218"/>
    </location>
</feature>